<accession>Q239J8</accession>
<dbReference type="OrthoDB" id="319848at2759"/>
<evidence type="ECO:0000256" key="4">
    <source>
        <dbReference type="SAM" id="MobiDB-lite"/>
    </source>
</evidence>
<reference evidence="7" key="1">
    <citation type="journal article" date="2006" name="PLoS Biol.">
        <title>Macronuclear genome sequence of the ciliate Tetrahymena thermophila, a model eukaryote.</title>
        <authorList>
            <person name="Eisen J.A."/>
            <person name="Coyne R.S."/>
            <person name="Wu M."/>
            <person name="Wu D."/>
            <person name="Thiagarajan M."/>
            <person name="Wortman J.R."/>
            <person name="Badger J.H."/>
            <person name="Ren Q."/>
            <person name="Amedeo P."/>
            <person name="Jones K.M."/>
            <person name="Tallon L.J."/>
            <person name="Delcher A.L."/>
            <person name="Salzberg S.L."/>
            <person name="Silva J.C."/>
            <person name="Haas B.J."/>
            <person name="Majoros W.H."/>
            <person name="Farzad M."/>
            <person name="Carlton J.M."/>
            <person name="Smith R.K. Jr."/>
            <person name="Garg J."/>
            <person name="Pearlman R.E."/>
            <person name="Karrer K.M."/>
            <person name="Sun L."/>
            <person name="Manning G."/>
            <person name="Elde N.C."/>
            <person name="Turkewitz A.P."/>
            <person name="Asai D.J."/>
            <person name="Wilkes D.E."/>
            <person name="Wang Y."/>
            <person name="Cai H."/>
            <person name="Collins K."/>
            <person name="Stewart B.A."/>
            <person name="Lee S.R."/>
            <person name="Wilamowska K."/>
            <person name="Weinberg Z."/>
            <person name="Ruzzo W.L."/>
            <person name="Wloga D."/>
            <person name="Gaertig J."/>
            <person name="Frankel J."/>
            <person name="Tsao C.-C."/>
            <person name="Gorovsky M.A."/>
            <person name="Keeling P.J."/>
            <person name="Waller R.F."/>
            <person name="Patron N.J."/>
            <person name="Cherry J.M."/>
            <person name="Stover N.A."/>
            <person name="Krieger C.J."/>
            <person name="del Toro C."/>
            <person name="Ryder H.F."/>
            <person name="Williamson S.C."/>
            <person name="Barbeau R.A."/>
            <person name="Hamilton E.P."/>
            <person name="Orias E."/>
        </authorList>
    </citation>
    <scope>NUCLEOTIDE SEQUENCE [LARGE SCALE GENOMIC DNA]</scope>
    <source>
        <strain evidence="7">SB210</strain>
    </source>
</reference>
<dbReference type="InParanoid" id="Q239J8"/>
<keyword evidence="6" id="KW-0808">Transferase</keyword>
<dbReference type="RefSeq" id="XP_001013437.2">
    <property type="nucleotide sequence ID" value="XM_001013437.2"/>
</dbReference>
<dbReference type="SMART" id="SM00220">
    <property type="entry name" value="S_TKc"/>
    <property type="match status" value="1"/>
</dbReference>
<dbReference type="PANTHER" id="PTHR44167">
    <property type="entry name" value="OVARIAN-SPECIFIC SERINE/THREONINE-PROTEIN KINASE LOK-RELATED"/>
    <property type="match status" value="1"/>
</dbReference>
<dbReference type="Pfam" id="PF00069">
    <property type="entry name" value="Pkinase"/>
    <property type="match status" value="1"/>
</dbReference>
<keyword evidence="1 3" id="KW-0547">Nucleotide-binding</keyword>
<dbReference type="GO" id="GO:0004674">
    <property type="term" value="F:protein serine/threonine kinase activity"/>
    <property type="evidence" value="ECO:0007669"/>
    <property type="project" value="TreeGrafter"/>
</dbReference>
<protein>
    <submittedName>
        <fullName evidence="6">Serine/Threonine kinase domain protein</fullName>
    </submittedName>
</protein>
<dbReference type="KEGG" id="tet:TTHERM_01227720"/>
<feature type="binding site" evidence="3">
    <location>
        <position position="188"/>
    </location>
    <ligand>
        <name>ATP</name>
        <dbReference type="ChEBI" id="CHEBI:30616"/>
    </ligand>
</feature>
<dbReference type="AlphaFoldDB" id="Q239J8"/>
<feature type="domain" description="Protein kinase" evidence="5">
    <location>
        <begin position="159"/>
        <end position="436"/>
    </location>
</feature>
<dbReference type="InterPro" id="IPR000719">
    <property type="entry name" value="Prot_kinase_dom"/>
</dbReference>
<dbReference type="PROSITE" id="PS50011">
    <property type="entry name" value="PROTEIN_KINASE_DOM"/>
    <property type="match status" value="1"/>
</dbReference>
<dbReference type="GO" id="GO:0005634">
    <property type="term" value="C:nucleus"/>
    <property type="evidence" value="ECO:0007669"/>
    <property type="project" value="TreeGrafter"/>
</dbReference>
<proteinExistence type="predicted"/>
<feature type="region of interest" description="Disordered" evidence="4">
    <location>
        <begin position="73"/>
        <end position="94"/>
    </location>
</feature>
<keyword evidence="6" id="KW-0418">Kinase</keyword>
<dbReference type="PANTHER" id="PTHR44167:SF18">
    <property type="entry name" value="PROTEIN KINASE DOMAIN-CONTAINING PROTEIN"/>
    <property type="match status" value="1"/>
</dbReference>
<dbReference type="InterPro" id="IPR017441">
    <property type="entry name" value="Protein_kinase_ATP_BS"/>
</dbReference>
<dbReference type="Proteomes" id="UP000009168">
    <property type="component" value="Unassembled WGS sequence"/>
</dbReference>
<dbReference type="eggNOG" id="KOG0032">
    <property type="taxonomic scope" value="Eukaryota"/>
</dbReference>
<evidence type="ECO:0000256" key="2">
    <source>
        <dbReference type="ARBA" id="ARBA00022840"/>
    </source>
</evidence>
<dbReference type="PROSITE" id="PS50007">
    <property type="entry name" value="PIPLC_X_DOMAIN"/>
    <property type="match status" value="1"/>
</dbReference>
<gene>
    <name evidence="6" type="ORF">TTHERM_01227720</name>
</gene>
<keyword evidence="7" id="KW-1185">Reference proteome</keyword>
<dbReference type="Gene3D" id="3.30.200.20">
    <property type="entry name" value="Phosphorylase Kinase, domain 1"/>
    <property type="match status" value="1"/>
</dbReference>
<dbReference type="PROSITE" id="PS00107">
    <property type="entry name" value="PROTEIN_KINASE_ATP"/>
    <property type="match status" value="1"/>
</dbReference>
<dbReference type="HOGENOM" id="CLU_379264_0_0_1"/>
<dbReference type="InterPro" id="IPR011009">
    <property type="entry name" value="Kinase-like_dom_sf"/>
</dbReference>
<name>Q239J8_TETTS</name>
<dbReference type="GO" id="GO:0005524">
    <property type="term" value="F:ATP binding"/>
    <property type="evidence" value="ECO:0007669"/>
    <property type="project" value="UniProtKB-UniRule"/>
</dbReference>
<dbReference type="GO" id="GO:0044773">
    <property type="term" value="P:mitotic DNA damage checkpoint signaling"/>
    <property type="evidence" value="ECO:0007669"/>
    <property type="project" value="TreeGrafter"/>
</dbReference>
<dbReference type="GO" id="GO:0005737">
    <property type="term" value="C:cytoplasm"/>
    <property type="evidence" value="ECO:0007669"/>
    <property type="project" value="TreeGrafter"/>
</dbReference>
<evidence type="ECO:0000313" key="7">
    <source>
        <dbReference type="Proteomes" id="UP000009168"/>
    </source>
</evidence>
<dbReference type="EMBL" id="GG662731">
    <property type="protein sequence ID" value="EAR93192.2"/>
    <property type="molecule type" value="Genomic_DNA"/>
</dbReference>
<evidence type="ECO:0000313" key="6">
    <source>
        <dbReference type="EMBL" id="EAR93192.2"/>
    </source>
</evidence>
<evidence type="ECO:0000256" key="1">
    <source>
        <dbReference type="ARBA" id="ARBA00022741"/>
    </source>
</evidence>
<dbReference type="Gene3D" id="1.10.510.10">
    <property type="entry name" value="Transferase(Phosphotransferase) domain 1"/>
    <property type="match status" value="1"/>
</dbReference>
<dbReference type="PROSITE" id="PS00108">
    <property type="entry name" value="PROTEIN_KINASE_ST"/>
    <property type="match status" value="1"/>
</dbReference>
<evidence type="ECO:0000259" key="5">
    <source>
        <dbReference type="PROSITE" id="PS50011"/>
    </source>
</evidence>
<keyword evidence="2 3" id="KW-0067">ATP-binding</keyword>
<dbReference type="STRING" id="312017.Q239J8"/>
<dbReference type="SUPFAM" id="SSF56112">
    <property type="entry name" value="Protein kinase-like (PK-like)"/>
    <property type="match status" value="1"/>
</dbReference>
<organism evidence="6 7">
    <name type="scientific">Tetrahymena thermophila (strain SB210)</name>
    <dbReference type="NCBI Taxonomy" id="312017"/>
    <lineage>
        <taxon>Eukaryota</taxon>
        <taxon>Sar</taxon>
        <taxon>Alveolata</taxon>
        <taxon>Ciliophora</taxon>
        <taxon>Intramacronucleata</taxon>
        <taxon>Oligohymenophorea</taxon>
        <taxon>Hymenostomatida</taxon>
        <taxon>Tetrahymenina</taxon>
        <taxon>Tetrahymenidae</taxon>
        <taxon>Tetrahymena</taxon>
    </lineage>
</organism>
<sequence length="656" mass="76579">MDLNTGIEEVFNLNRKSRIEWIWDNNQFKNNVNNFEGFVLCLSLEPENKQEKDIMNIKMNLRTSQQVNKTEAQNSNYDKNYNINNNNNNNKQENAGVQENNFSLKSLNQEGLSSSMPDIEKDQNVKIQTICYFTDLESRSHVIQYFKMRVIQRNFHQVYKAVRKLGKGSFASVYLVNLVGTNKHFAIKAFLKEKLIEEEKGYESFYNEIMLMRCIKNKNALKLIDIWESKNSYYLIMPVCYGGSLLDRIAFTKKIEKNPELLMQSKANPIDSLFIKSFMKQMLEALLNLKQQGILHRDLKPDNILLCSPNQVEPMIIDFGLATFQDVENYIYPKCGTPGYVAPEIINMRDKSQRYDSQCDVFSLGAIFYFLLSLKPLFLGKVTKETIEMNKRCQIDFDCKELQNVDLNTKDLLKKLLKVNPSERITPEQALQHPYFGDKFDEDDIPDDPETNIDKVLQRFNYGRPFDMQKINNHSTYSKMNTKTDQSLFSFNYIDYAPFQKKESLLMGASLVMKQPITIKNPGGRQISLENVVEQANEYKYKNLQSMVKSESSVKSKLLYKSPTLDQSEYEFLVDCSKVKQQQTQNFNKERSTEDSEKDEYFMKKYSRILNKPPLLNSPNFQFKKTNTLNTEPTQYQEDIKILKMTKKQSADYNAK</sequence>
<dbReference type="InterPro" id="IPR008271">
    <property type="entry name" value="Ser/Thr_kinase_AS"/>
</dbReference>
<evidence type="ECO:0000256" key="3">
    <source>
        <dbReference type="PROSITE-ProRule" id="PRU10141"/>
    </source>
</evidence>
<dbReference type="GeneID" id="7842467"/>
<dbReference type="FunFam" id="1.10.510.10:FF:000945">
    <property type="entry name" value="Uncharacterized protein"/>
    <property type="match status" value="1"/>
</dbReference>